<gene>
    <name evidence="2" type="ORF">ABEG20_09885</name>
</gene>
<feature type="transmembrane region" description="Helical" evidence="1">
    <location>
        <begin position="92"/>
        <end position="115"/>
    </location>
</feature>
<feature type="transmembrane region" description="Helical" evidence="1">
    <location>
        <begin position="127"/>
        <end position="145"/>
    </location>
</feature>
<keyword evidence="1" id="KW-0812">Transmembrane</keyword>
<feature type="transmembrane region" description="Helical" evidence="1">
    <location>
        <begin position="18"/>
        <end position="37"/>
    </location>
</feature>
<evidence type="ECO:0008006" key="3">
    <source>
        <dbReference type="Google" id="ProtNLM"/>
    </source>
</evidence>
<accession>A0AAU7KCE9</accession>
<dbReference type="AlphaFoldDB" id="A0AAU7KCE9"/>
<keyword evidence="1" id="KW-0472">Membrane</keyword>
<dbReference type="EMBL" id="CP157485">
    <property type="protein sequence ID" value="XBO49909.1"/>
    <property type="molecule type" value="Genomic_DNA"/>
</dbReference>
<feature type="transmembrane region" description="Helical" evidence="1">
    <location>
        <begin position="57"/>
        <end position="80"/>
    </location>
</feature>
<sequence>MNNAAQVTLNMHRTILKYWIIDLLIGLVLYAAYTITIMNKTASGNGFFANVLYFLDIVLNLGYSLLYLIAVAICSFTVFLNFFSKIRHHSILSWLSFSGAPVLVVAMPIISLWISTYDFSKNVMTELLIFSILYPCITTILYLQFRKKYKTLNGLASTDALDVEH</sequence>
<keyword evidence="1" id="KW-1133">Transmembrane helix</keyword>
<protein>
    <recommendedName>
        <fullName evidence="3">DUF805 domain-containing protein</fullName>
    </recommendedName>
</protein>
<proteinExistence type="predicted"/>
<name>A0AAU7KCE9_9SPHI</name>
<organism evidence="2">
    <name type="scientific">Pedobacter sp. KACC 23697</name>
    <dbReference type="NCBI Taxonomy" id="3149230"/>
    <lineage>
        <taxon>Bacteria</taxon>
        <taxon>Pseudomonadati</taxon>
        <taxon>Bacteroidota</taxon>
        <taxon>Sphingobacteriia</taxon>
        <taxon>Sphingobacteriales</taxon>
        <taxon>Sphingobacteriaceae</taxon>
        <taxon>Pedobacter</taxon>
    </lineage>
</organism>
<dbReference type="RefSeq" id="WP_406827209.1">
    <property type="nucleotide sequence ID" value="NZ_CP157485.1"/>
</dbReference>
<evidence type="ECO:0000256" key="1">
    <source>
        <dbReference type="SAM" id="Phobius"/>
    </source>
</evidence>
<evidence type="ECO:0000313" key="2">
    <source>
        <dbReference type="EMBL" id="XBO49909.1"/>
    </source>
</evidence>
<reference evidence="2" key="1">
    <citation type="submission" date="2024-05" db="EMBL/GenBank/DDBJ databases">
        <authorList>
            <person name="Kim S."/>
            <person name="Heo J."/>
            <person name="Choi H."/>
            <person name="Choi Y."/>
            <person name="Kwon S.-W."/>
            <person name="Kim Y."/>
        </authorList>
    </citation>
    <scope>NUCLEOTIDE SEQUENCE</scope>
    <source>
        <strain evidence="2">KACC 23697</strain>
    </source>
</reference>